<name>A0AAV5IL47_9ROSI</name>
<feature type="compositionally biased region" description="Polar residues" evidence="1">
    <location>
        <begin position="33"/>
        <end position="76"/>
    </location>
</feature>
<protein>
    <submittedName>
        <fullName evidence="2">Uncharacterized protein</fullName>
    </submittedName>
</protein>
<evidence type="ECO:0000313" key="2">
    <source>
        <dbReference type="EMBL" id="GKV00599.1"/>
    </source>
</evidence>
<keyword evidence="3" id="KW-1185">Reference proteome</keyword>
<proteinExistence type="predicted"/>
<feature type="region of interest" description="Disordered" evidence="1">
    <location>
        <begin position="116"/>
        <end position="138"/>
    </location>
</feature>
<reference evidence="2 3" key="1">
    <citation type="journal article" date="2021" name="Commun. Biol.">
        <title>The genome of Shorea leprosula (Dipterocarpaceae) highlights the ecological relevance of drought in aseasonal tropical rainforests.</title>
        <authorList>
            <person name="Ng K.K.S."/>
            <person name="Kobayashi M.J."/>
            <person name="Fawcett J.A."/>
            <person name="Hatakeyama M."/>
            <person name="Paape T."/>
            <person name="Ng C.H."/>
            <person name="Ang C.C."/>
            <person name="Tnah L.H."/>
            <person name="Lee C.T."/>
            <person name="Nishiyama T."/>
            <person name="Sese J."/>
            <person name="O'Brien M.J."/>
            <person name="Copetti D."/>
            <person name="Mohd Noor M.I."/>
            <person name="Ong R.C."/>
            <person name="Putra M."/>
            <person name="Sireger I.Z."/>
            <person name="Indrioko S."/>
            <person name="Kosugi Y."/>
            <person name="Izuno A."/>
            <person name="Isagi Y."/>
            <person name="Lee S.L."/>
            <person name="Shimizu K.K."/>
        </authorList>
    </citation>
    <scope>NUCLEOTIDE SEQUENCE [LARGE SCALE GENOMIC DNA]</scope>
    <source>
        <strain evidence="2">214</strain>
    </source>
</reference>
<sequence>MGSIRPRSAAFGGNQQMGSIEPRSAGFGGTQAGFHQTQQLSSVEPSTGFHQTQLLEYPSNSNLENGKNTGKNRNSNRWAKKQLLVVMWDPFGWIWCVFARKAQNTVKSELKKEMDKTKKQGKKSTIEEGAANPSLATVETIEGNQENVVKFVY</sequence>
<accession>A0AAV5IL47</accession>
<dbReference type="EMBL" id="BPVZ01000015">
    <property type="protein sequence ID" value="GKV00599.1"/>
    <property type="molecule type" value="Genomic_DNA"/>
</dbReference>
<evidence type="ECO:0000256" key="1">
    <source>
        <dbReference type="SAM" id="MobiDB-lite"/>
    </source>
</evidence>
<organism evidence="2 3">
    <name type="scientific">Rubroshorea leprosula</name>
    <dbReference type="NCBI Taxonomy" id="152421"/>
    <lineage>
        <taxon>Eukaryota</taxon>
        <taxon>Viridiplantae</taxon>
        <taxon>Streptophyta</taxon>
        <taxon>Embryophyta</taxon>
        <taxon>Tracheophyta</taxon>
        <taxon>Spermatophyta</taxon>
        <taxon>Magnoliopsida</taxon>
        <taxon>eudicotyledons</taxon>
        <taxon>Gunneridae</taxon>
        <taxon>Pentapetalae</taxon>
        <taxon>rosids</taxon>
        <taxon>malvids</taxon>
        <taxon>Malvales</taxon>
        <taxon>Dipterocarpaceae</taxon>
        <taxon>Rubroshorea</taxon>
    </lineage>
</organism>
<gene>
    <name evidence="2" type="ORF">SLEP1_g13266</name>
</gene>
<dbReference type="AlphaFoldDB" id="A0AAV5IL47"/>
<feature type="region of interest" description="Disordered" evidence="1">
    <location>
        <begin position="1"/>
        <end position="76"/>
    </location>
</feature>
<comment type="caution">
    <text evidence="2">The sequence shown here is derived from an EMBL/GenBank/DDBJ whole genome shotgun (WGS) entry which is preliminary data.</text>
</comment>
<evidence type="ECO:0000313" key="3">
    <source>
        <dbReference type="Proteomes" id="UP001054252"/>
    </source>
</evidence>
<dbReference type="Proteomes" id="UP001054252">
    <property type="component" value="Unassembled WGS sequence"/>
</dbReference>